<protein>
    <submittedName>
        <fullName evidence="3">Transcriptional regulator</fullName>
    </submittedName>
</protein>
<dbReference type="SUPFAM" id="SSF55136">
    <property type="entry name" value="Probable bacterial effector-binding domain"/>
    <property type="match status" value="1"/>
</dbReference>
<dbReference type="Gene3D" id="1.10.1660.10">
    <property type="match status" value="1"/>
</dbReference>
<dbReference type="STRING" id="334253.SAMN04487943_102441"/>
<dbReference type="CDD" id="cd01107">
    <property type="entry name" value="HTH_BmrR"/>
    <property type="match status" value="1"/>
</dbReference>
<dbReference type="InterPro" id="IPR009061">
    <property type="entry name" value="DNA-bd_dom_put_sf"/>
</dbReference>
<evidence type="ECO:0000259" key="2">
    <source>
        <dbReference type="PROSITE" id="PS50937"/>
    </source>
</evidence>
<dbReference type="AlphaFoldDB" id="A0A1I4J4H2"/>
<sequence length="282" mass="33461">MQDYYTIGETAKLNNISVQTLRYYDRLGLFQPAHVDRNNGYRFYDSRQFFYLDIIKSLKYLQTPLEDIKRIIEYSPENMLLFLHNQEKAIEKEKERLLQAEQLLYKRKRQLAEQFEISKRSEDNVIYSRDIEEQKVLKMAITDGNPNTEPNILTRKLAEILEGNSSMIDNQCGYIYDLKAYQTTNQIYYEYVYSTLPHSTVELSGEDREIEWGVIASGEYICIAFDWSLQHYLSYYQKLYDYIKVNNIRTEGKVYEVSIPLNYSASKEDCFVTELRVKKLAT</sequence>
<dbReference type="OrthoDB" id="9773308at2"/>
<dbReference type="PANTHER" id="PTHR30204">
    <property type="entry name" value="REDOX-CYCLING DRUG-SENSING TRANSCRIPTIONAL ACTIVATOR SOXR"/>
    <property type="match status" value="1"/>
</dbReference>
<dbReference type="PROSITE" id="PS50937">
    <property type="entry name" value="HTH_MERR_2"/>
    <property type="match status" value="1"/>
</dbReference>
<dbReference type="SUPFAM" id="SSF46955">
    <property type="entry name" value="Putative DNA-binding domain"/>
    <property type="match status" value="1"/>
</dbReference>
<dbReference type="PANTHER" id="PTHR30204:SF96">
    <property type="entry name" value="CHROMOSOME-ANCHORING PROTEIN RACA"/>
    <property type="match status" value="1"/>
</dbReference>
<name>A0A1I4J4H2_9BACI</name>
<organism evidence="3 4">
    <name type="scientific">Gracilibacillus orientalis</name>
    <dbReference type="NCBI Taxonomy" id="334253"/>
    <lineage>
        <taxon>Bacteria</taxon>
        <taxon>Bacillati</taxon>
        <taxon>Bacillota</taxon>
        <taxon>Bacilli</taxon>
        <taxon>Bacillales</taxon>
        <taxon>Bacillaceae</taxon>
        <taxon>Gracilibacillus</taxon>
    </lineage>
</organism>
<evidence type="ECO:0000256" key="1">
    <source>
        <dbReference type="ARBA" id="ARBA00023125"/>
    </source>
</evidence>
<dbReference type="InterPro" id="IPR011256">
    <property type="entry name" value="Reg_factor_effector_dom_sf"/>
</dbReference>
<keyword evidence="1" id="KW-0238">DNA-binding</keyword>
<keyword evidence="4" id="KW-1185">Reference proteome</keyword>
<evidence type="ECO:0000313" key="4">
    <source>
        <dbReference type="Proteomes" id="UP000198565"/>
    </source>
</evidence>
<feature type="domain" description="HTH merR-type" evidence="2">
    <location>
        <begin position="4"/>
        <end position="74"/>
    </location>
</feature>
<dbReference type="InterPro" id="IPR047057">
    <property type="entry name" value="MerR_fam"/>
</dbReference>
<accession>A0A1I4J4H2</accession>
<reference evidence="4" key="1">
    <citation type="submission" date="2016-10" db="EMBL/GenBank/DDBJ databases">
        <authorList>
            <person name="Varghese N."/>
            <person name="Submissions S."/>
        </authorList>
    </citation>
    <scope>NUCLEOTIDE SEQUENCE [LARGE SCALE GENOMIC DNA]</scope>
    <source>
        <strain evidence="4">CGMCC 1.4250</strain>
    </source>
</reference>
<dbReference type="EMBL" id="FOTR01000002">
    <property type="protein sequence ID" value="SFL61031.1"/>
    <property type="molecule type" value="Genomic_DNA"/>
</dbReference>
<dbReference type="InterPro" id="IPR000551">
    <property type="entry name" value="MerR-type_HTH_dom"/>
</dbReference>
<dbReference type="GO" id="GO:0003700">
    <property type="term" value="F:DNA-binding transcription factor activity"/>
    <property type="evidence" value="ECO:0007669"/>
    <property type="project" value="InterPro"/>
</dbReference>
<dbReference type="RefSeq" id="WP_091482282.1">
    <property type="nucleotide sequence ID" value="NZ_FOTR01000002.1"/>
</dbReference>
<dbReference type="GO" id="GO:0003677">
    <property type="term" value="F:DNA binding"/>
    <property type="evidence" value="ECO:0007669"/>
    <property type="project" value="UniProtKB-KW"/>
</dbReference>
<dbReference type="Gene3D" id="3.20.80.10">
    <property type="entry name" value="Regulatory factor, effector binding domain"/>
    <property type="match status" value="1"/>
</dbReference>
<dbReference type="SMART" id="SM00422">
    <property type="entry name" value="HTH_MERR"/>
    <property type="match status" value="1"/>
</dbReference>
<evidence type="ECO:0000313" key="3">
    <source>
        <dbReference type="EMBL" id="SFL61031.1"/>
    </source>
</evidence>
<proteinExistence type="predicted"/>
<dbReference type="Pfam" id="PF13411">
    <property type="entry name" value="MerR_1"/>
    <property type="match status" value="1"/>
</dbReference>
<dbReference type="Proteomes" id="UP000198565">
    <property type="component" value="Unassembled WGS sequence"/>
</dbReference>
<gene>
    <name evidence="3" type="ORF">SAMN04487943_102441</name>
</gene>